<name>A0A0D8XE76_DICVI</name>
<evidence type="ECO:0000313" key="1">
    <source>
        <dbReference type="EMBL" id="KJH40711.1"/>
    </source>
</evidence>
<organism evidence="1 2">
    <name type="scientific">Dictyocaulus viviparus</name>
    <name type="common">Bovine lungworm</name>
    <dbReference type="NCBI Taxonomy" id="29172"/>
    <lineage>
        <taxon>Eukaryota</taxon>
        <taxon>Metazoa</taxon>
        <taxon>Ecdysozoa</taxon>
        <taxon>Nematoda</taxon>
        <taxon>Chromadorea</taxon>
        <taxon>Rhabditida</taxon>
        <taxon>Rhabditina</taxon>
        <taxon>Rhabditomorpha</taxon>
        <taxon>Strongyloidea</taxon>
        <taxon>Metastrongylidae</taxon>
        <taxon>Dictyocaulus</taxon>
    </lineage>
</organism>
<keyword evidence="2" id="KW-1185">Reference proteome</keyword>
<accession>A0A0D8XE76</accession>
<dbReference type="AlphaFoldDB" id="A0A0D8XE76"/>
<protein>
    <submittedName>
        <fullName evidence="1">Uncharacterized protein</fullName>
    </submittedName>
</protein>
<reference evidence="1 2" key="1">
    <citation type="submission" date="2013-11" db="EMBL/GenBank/DDBJ databases">
        <title>Draft genome of the bovine lungworm Dictyocaulus viviparus.</title>
        <authorList>
            <person name="Mitreva M."/>
        </authorList>
    </citation>
    <scope>NUCLEOTIDE SEQUENCE [LARGE SCALE GENOMIC DNA]</scope>
    <source>
        <strain evidence="1 2">HannoverDv2000</strain>
    </source>
</reference>
<evidence type="ECO:0000313" key="2">
    <source>
        <dbReference type="Proteomes" id="UP000053766"/>
    </source>
</evidence>
<sequence>MYRVRSYNGILPLVVGLRPQFLESCVGVSGTAMMCLDSQKPVFVQLYNKETVHGQKRSMPCLVISKKFGSQHFLPFYKPWYAFVDTLKLNYYDYLKLVCLCSCKIKIDQISTKSSNTSIHLARLFSIFNV</sequence>
<dbReference type="EMBL" id="KN717041">
    <property type="protein sequence ID" value="KJH40711.1"/>
    <property type="molecule type" value="Genomic_DNA"/>
</dbReference>
<proteinExistence type="predicted"/>
<reference evidence="2" key="2">
    <citation type="journal article" date="2016" name="Sci. Rep.">
        <title>Dictyocaulus viviparus genome, variome and transcriptome elucidate lungworm biology and support future intervention.</title>
        <authorList>
            <person name="McNulty S.N."/>
            <person name="Strube C."/>
            <person name="Rosa B.A."/>
            <person name="Martin J.C."/>
            <person name="Tyagi R."/>
            <person name="Choi Y.J."/>
            <person name="Wang Q."/>
            <person name="Hallsworth Pepin K."/>
            <person name="Zhang X."/>
            <person name="Ozersky P."/>
            <person name="Wilson R.K."/>
            <person name="Sternberg P.W."/>
            <person name="Gasser R.B."/>
            <person name="Mitreva M."/>
        </authorList>
    </citation>
    <scope>NUCLEOTIDE SEQUENCE [LARGE SCALE GENOMIC DNA]</scope>
    <source>
        <strain evidence="2">HannoverDv2000</strain>
    </source>
</reference>
<gene>
    <name evidence="1" type="ORF">DICVIV_13329</name>
</gene>
<dbReference type="Proteomes" id="UP000053766">
    <property type="component" value="Unassembled WGS sequence"/>
</dbReference>